<evidence type="ECO:0000313" key="1">
    <source>
        <dbReference type="EMBL" id="EEX76009.1"/>
    </source>
</evidence>
<proteinExistence type="predicted"/>
<dbReference type="EMBL" id="ACKP02000055">
    <property type="protein sequence ID" value="EEX76009.1"/>
    <property type="molecule type" value="Genomic_DNA"/>
</dbReference>
<name>C9LYQ9_SELS3</name>
<gene>
    <name evidence="1" type="ORF">SELSPUOL_02620</name>
</gene>
<dbReference type="AlphaFoldDB" id="C9LYQ9"/>
<protein>
    <submittedName>
        <fullName evidence="1">Uncharacterized protein</fullName>
    </submittedName>
</protein>
<sequence length="86" mass="10264">MCAALNESYPISLRLRLDFLDFHSKLHAQTSTLWTLCAALNESYPISLRLRLDFLDFHSNIISFFQQLIQWTIVWQAYLPRKQRFT</sequence>
<evidence type="ECO:0000313" key="2">
    <source>
        <dbReference type="Proteomes" id="UP000003505"/>
    </source>
</evidence>
<reference evidence="1 2" key="1">
    <citation type="submission" date="2009-09" db="EMBL/GenBank/DDBJ databases">
        <authorList>
            <person name="Weinstock G."/>
            <person name="Sodergren E."/>
            <person name="Clifton S."/>
            <person name="Fulton L."/>
            <person name="Fulton B."/>
            <person name="Courtney L."/>
            <person name="Fronick C."/>
            <person name="Harrison M."/>
            <person name="Strong C."/>
            <person name="Farmer C."/>
            <person name="Delahaunty K."/>
            <person name="Markovic C."/>
            <person name="Hall O."/>
            <person name="Minx P."/>
            <person name="Tomlinson C."/>
            <person name="Mitreva M."/>
            <person name="Nelson J."/>
            <person name="Hou S."/>
            <person name="Wollam A."/>
            <person name="Pepin K.H."/>
            <person name="Johnson M."/>
            <person name="Bhonagiri V."/>
            <person name="Nash W.E."/>
            <person name="Warren W."/>
            <person name="Chinwalla A."/>
            <person name="Mardis E.R."/>
            <person name="Wilson R.K."/>
        </authorList>
    </citation>
    <scope>NUCLEOTIDE SEQUENCE [LARGE SCALE GENOMIC DNA]</scope>
    <source>
        <strain evidence="2">ATCC 35185 / DSM 20758 / VPI D19B-28</strain>
    </source>
</reference>
<dbReference type="Proteomes" id="UP000003505">
    <property type="component" value="Unassembled WGS sequence"/>
</dbReference>
<comment type="caution">
    <text evidence="1">The sequence shown here is derived from an EMBL/GenBank/DDBJ whole genome shotgun (WGS) entry which is preliminary data.</text>
</comment>
<organism evidence="1 2">
    <name type="scientific">Selenomonas sputigena (strain ATCC 35185 / DSM 20758 / CCUG 44933 / VPI D19B-28)</name>
    <dbReference type="NCBI Taxonomy" id="546271"/>
    <lineage>
        <taxon>Bacteria</taxon>
        <taxon>Bacillati</taxon>
        <taxon>Bacillota</taxon>
        <taxon>Negativicutes</taxon>
        <taxon>Selenomonadales</taxon>
        <taxon>Selenomonadaceae</taxon>
        <taxon>Selenomonas</taxon>
    </lineage>
</organism>
<accession>C9LYQ9</accession>